<proteinExistence type="inferred from homology"/>
<evidence type="ECO:0000256" key="7">
    <source>
        <dbReference type="ARBA" id="ARBA00023136"/>
    </source>
</evidence>
<feature type="domain" description="Type II secretion system protein GspF" evidence="9">
    <location>
        <begin position="67"/>
        <end position="189"/>
    </location>
</feature>
<evidence type="ECO:0000256" key="8">
    <source>
        <dbReference type="SAM" id="Phobius"/>
    </source>
</evidence>
<feature type="domain" description="Type II secretion system protein GspF" evidence="9">
    <location>
        <begin position="269"/>
        <end position="392"/>
    </location>
</feature>
<evidence type="ECO:0000256" key="4">
    <source>
        <dbReference type="ARBA" id="ARBA00022519"/>
    </source>
</evidence>
<keyword evidence="4" id="KW-0997">Cell inner membrane</keyword>
<evidence type="ECO:0000256" key="5">
    <source>
        <dbReference type="ARBA" id="ARBA00022692"/>
    </source>
</evidence>
<dbReference type="GO" id="GO:0005886">
    <property type="term" value="C:plasma membrane"/>
    <property type="evidence" value="ECO:0007669"/>
    <property type="project" value="UniProtKB-SubCell"/>
</dbReference>
<dbReference type="AlphaFoldDB" id="A0A1G2BRD7"/>
<evidence type="ECO:0000259" key="9">
    <source>
        <dbReference type="Pfam" id="PF00482"/>
    </source>
</evidence>
<dbReference type="InterPro" id="IPR042094">
    <property type="entry name" value="T2SS_GspF_sf"/>
</dbReference>
<evidence type="ECO:0000256" key="2">
    <source>
        <dbReference type="ARBA" id="ARBA00005745"/>
    </source>
</evidence>
<protein>
    <recommendedName>
        <fullName evidence="9">Type II secretion system protein GspF domain-containing protein</fullName>
    </recommendedName>
</protein>
<dbReference type="PRINTS" id="PR00812">
    <property type="entry name" value="BCTERIALGSPF"/>
</dbReference>
<accession>A0A1G2BRD7</accession>
<feature type="transmembrane region" description="Helical" evidence="8">
    <location>
        <begin position="373"/>
        <end position="394"/>
    </location>
</feature>
<dbReference type="PANTHER" id="PTHR30012:SF0">
    <property type="entry name" value="TYPE II SECRETION SYSTEM PROTEIN F-RELATED"/>
    <property type="match status" value="1"/>
</dbReference>
<reference evidence="10 11" key="1">
    <citation type="journal article" date="2016" name="Nat. Commun.">
        <title>Thousands of microbial genomes shed light on interconnected biogeochemical processes in an aquifer system.</title>
        <authorList>
            <person name="Anantharaman K."/>
            <person name="Brown C.T."/>
            <person name="Hug L.A."/>
            <person name="Sharon I."/>
            <person name="Castelle C.J."/>
            <person name="Probst A.J."/>
            <person name="Thomas B.C."/>
            <person name="Singh A."/>
            <person name="Wilkins M.J."/>
            <person name="Karaoz U."/>
            <person name="Brodie E.L."/>
            <person name="Williams K.H."/>
            <person name="Hubbard S.S."/>
            <person name="Banfield J.F."/>
        </authorList>
    </citation>
    <scope>NUCLEOTIDE SEQUENCE [LARGE SCALE GENOMIC DNA]</scope>
</reference>
<dbReference type="STRING" id="1798551.A3B30_02565"/>
<dbReference type="InterPro" id="IPR003004">
    <property type="entry name" value="GspF/PilC"/>
</dbReference>
<evidence type="ECO:0000313" key="11">
    <source>
        <dbReference type="Proteomes" id="UP000178248"/>
    </source>
</evidence>
<comment type="subcellular location">
    <subcellularLocation>
        <location evidence="1">Cell inner membrane</location>
        <topology evidence="1">Multi-pass membrane protein</topology>
    </subcellularLocation>
</comment>
<gene>
    <name evidence="10" type="ORF">A3B30_02565</name>
</gene>
<evidence type="ECO:0000256" key="6">
    <source>
        <dbReference type="ARBA" id="ARBA00022989"/>
    </source>
</evidence>
<evidence type="ECO:0000256" key="3">
    <source>
        <dbReference type="ARBA" id="ARBA00022475"/>
    </source>
</evidence>
<dbReference type="PANTHER" id="PTHR30012">
    <property type="entry name" value="GENERAL SECRETION PATHWAY PROTEIN"/>
    <property type="match status" value="1"/>
</dbReference>
<evidence type="ECO:0000256" key="1">
    <source>
        <dbReference type="ARBA" id="ARBA00004429"/>
    </source>
</evidence>
<keyword evidence="3" id="KW-1003">Cell membrane</keyword>
<feature type="transmembrane region" description="Helical" evidence="8">
    <location>
        <begin position="166"/>
        <end position="188"/>
    </location>
</feature>
<sequence length="402" mass="45915">MQFRYQVLDANKKLLQGDVEADSLKSARISLLHQGYDVLLLESVQKRYVKFEWKRVGFVKQKDKMLFVKHLSLMIKSGMVLDESLETLYEQSEGRMRSIVRRLTELVRKGNLLSDGLKLFPYTFNEFFVNMIRVGEKSGSLEQTLINLSVKLKKDHDLNSKVRGALMYPMIVMIALGGLVFTLAVYILPKLLRFFKELTVTIPTMTRIFIAASELFEKYWYVGMLGLIGLLVLVVVMNRLPKTKNIIHWFVYHLPISHKFSKSSNLANFCRSMNIMLQHGVTIDEALDIMTRATTSTLYQVRLRHVLDAVRTGRTISEGLQEYPKFFPPIITRMIHVGEVSGNLAETFEYLAEFFEDDVDALSKNLSVTLEPVLLLVIGSLVGFMALAIISPIYQLTGGITR</sequence>
<dbReference type="InterPro" id="IPR018076">
    <property type="entry name" value="T2SS_GspF_dom"/>
</dbReference>
<dbReference type="EMBL" id="MHKM01000022">
    <property type="protein sequence ID" value="OGY91386.1"/>
    <property type="molecule type" value="Genomic_DNA"/>
</dbReference>
<keyword evidence="6 8" id="KW-1133">Transmembrane helix</keyword>
<name>A0A1G2BRD7_9BACT</name>
<feature type="transmembrane region" description="Helical" evidence="8">
    <location>
        <begin position="219"/>
        <end position="237"/>
    </location>
</feature>
<keyword evidence="7 8" id="KW-0472">Membrane</keyword>
<evidence type="ECO:0000313" key="10">
    <source>
        <dbReference type="EMBL" id="OGY91386.1"/>
    </source>
</evidence>
<organism evidence="10 11">
    <name type="scientific">Candidatus Komeilibacteria bacterium RIFCSPLOWO2_01_FULL_52_15</name>
    <dbReference type="NCBI Taxonomy" id="1798551"/>
    <lineage>
        <taxon>Bacteria</taxon>
        <taxon>Candidatus Komeiliibacteriota</taxon>
    </lineage>
</organism>
<dbReference type="Gene3D" id="1.20.81.30">
    <property type="entry name" value="Type II secretion system (T2SS), domain F"/>
    <property type="match status" value="2"/>
</dbReference>
<dbReference type="Pfam" id="PF00482">
    <property type="entry name" value="T2SSF"/>
    <property type="match status" value="2"/>
</dbReference>
<dbReference type="FunFam" id="1.20.81.30:FF:000001">
    <property type="entry name" value="Type II secretion system protein F"/>
    <property type="match status" value="1"/>
</dbReference>
<dbReference type="Proteomes" id="UP000178248">
    <property type="component" value="Unassembled WGS sequence"/>
</dbReference>
<comment type="caution">
    <text evidence="10">The sequence shown here is derived from an EMBL/GenBank/DDBJ whole genome shotgun (WGS) entry which is preliminary data.</text>
</comment>
<keyword evidence="5 8" id="KW-0812">Transmembrane</keyword>
<comment type="similarity">
    <text evidence="2">Belongs to the GSP F family.</text>
</comment>